<keyword evidence="2" id="KW-1185">Reference proteome</keyword>
<evidence type="ECO:0000313" key="1">
    <source>
        <dbReference type="EMBL" id="MEW7314515.1"/>
    </source>
</evidence>
<dbReference type="Proteomes" id="UP001555342">
    <property type="component" value="Unassembled WGS sequence"/>
</dbReference>
<organism evidence="1 2">
    <name type="scientific">Buttiauxella gaviniae</name>
    <dbReference type="NCBI Taxonomy" id="82990"/>
    <lineage>
        <taxon>Bacteria</taxon>
        <taxon>Pseudomonadati</taxon>
        <taxon>Pseudomonadota</taxon>
        <taxon>Gammaproteobacteria</taxon>
        <taxon>Enterobacterales</taxon>
        <taxon>Enterobacteriaceae</taxon>
        <taxon>Buttiauxella</taxon>
    </lineage>
</organism>
<dbReference type="RefSeq" id="WP_367596542.1">
    <property type="nucleotide sequence ID" value="NZ_JBFMVT010000002.1"/>
</dbReference>
<comment type="caution">
    <text evidence="1">The sequence shown here is derived from an EMBL/GenBank/DDBJ whole genome shotgun (WGS) entry which is preliminary data.</text>
</comment>
<dbReference type="EMBL" id="JBFMVT010000002">
    <property type="protein sequence ID" value="MEW7314515.1"/>
    <property type="molecule type" value="Genomic_DNA"/>
</dbReference>
<gene>
    <name evidence="1" type="ORF">AB1E22_17735</name>
</gene>
<evidence type="ECO:0008006" key="3">
    <source>
        <dbReference type="Google" id="ProtNLM"/>
    </source>
</evidence>
<reference evidence="1 2" key="1">
    <citation type="submission" date="2024-07" db="EMBL/GenBank/DDBJ databases">
        <authorList>
            <person name="Wang L."/>
        </authorList>
    </citation>
    <scope>NUCLEOTIDE SEQUENCE [LARGE SCALE GENOMIC DNA]</scope>
    <source>
        <strain evidence="1 2">WL359</strain>
    </source>
</reference>
<sequence>MAKLKDCQFIQITIDGKDVAGSSEEKKYKGWMEGYSPAGLSTYAGRDGTYFESCDASILVTKETSTLYEQYLKRGYKKISITIVHRGSDQFDQDYEIQRSVYNDCKFNSLNFEMREKLFMNLSFTYEGMVEVTFNVPNALETGLDKIGPIKYDIPEKALK</sequence>
<protein>
    <recommendedName>
        <fullName evidence="3">Type VI secretion system secreted protein Hcp</fullName>
    </recommendedName>
</protein>
<name>A0ABV3NY88_9ENTR</name>
<accession>A0ABV3NY88</accession>
<proteinExistence type="predicted"/>
<evidence type="ECO:0000313" key="2">
    <source>
        <dbReference type="Proteomes" id="UP001555342"/>
    </source>
</evidence>